<dbReference type="EC" id="2.7.1.176" evidence="2"/>
<dbReference type="Proteomes" id="UP001500326">
    <property type="component" value="Unassembled WGS sequence"/>
</dbReference>
<dbReference type="InterPro" id="IPR010488">
    <property type="entry name" value="Zeta_toxin_domain"/>
</dbReference>
<sequence length="327" mass="34548">MADPGAEPHGILPLVFGGSRASTQPSLTLVVGQPGAGKSLSVRSLLDPDDPSGAVISADDLAAFHPDFLRLARRSPLDAPSAMAPLVADWITESLAFARTSKRSLVLELSVRTPSAAFATAEGFAVAGFATRIVVVAARRSESLLSTASRYFNARRVGMPARFTDRATHNQGWAGTQVLVREAEAATPVDRLSIVSRDGSVLFDAKSDDGFAGATAALEAAQRAPIRSIAAAEWFGELRRVMDFATATRELAPPVTEVLIELHELALGEVLPLVGTGRNSTFSTQQRARLSADLASLRRALPREEPRFDPAAPIITPPAPTRGGPSL</sequence>
<evidence type="ECO:0000313" key="9">
    <source>
        <dbReference type="EMBL" id="GAA1979138.1"/>
    </source>
</evidence>
<dbReference type="EMBL" id="BAAAOH010000001">
    <property type="protein sequence ID" value="GAA1979138.1"/>
    <property type="molecule type" value="Genomic_DNA"/>
</dbReference>
<name>A0ABN2S293_9MICO</name>
<feature type="region of interest" description="Disordered" evidence="7">
    <location>
        <begin position="302"/>
        <end position="327"/>
    </location>
</feature>
<evidence type="ECO:0000256" key="6">
    <source>
        <dbReference type="ARBA" id="ARBA00048178"/>
    </source>
</evidence>
<comment type="similarity">
    <text evidence="1">Belongs to the zeta toxin family.</text>
</comment>
<organism evidence="9 10">
    <name type="scientific">Microbacterium pumilum</name>
    <dbReference type="NCBI Taxonomy" id="344165"/>
    <lineage>
        <taxon>Bacteria</taxon>
        <taxon>Bacillati</taxon>
        <taxon>Actinomycetota</taxon>
        <taxon>Actinomycetes</taxon>
        <taxon>Micrococcales</taxon>
        <taxon>Microbacteriaceae</taxon>
        <taxon>Microbacterium</taxon>
    </lineage>
</organism>
<keyword evidence="10" id="KW-1185">Reference proteome</keyword>
<dbReference type="SUPFAM" id="SSF52540">
    <property type="entry name" value="P-loop containing nucleoside triphosphate hydrolases"/>
    <property type="match status" value="1"/>
</dbReference>
<keyword evidence="4" id="KW-0067">ATP-binding</keyword>
<protein>
    <recommendedName>
        <fullName evidence="5">UDP-N-acetylglucosamine kinase</fullName>
        <ecNumber evidence="2">2.7.1.176</ecNumber>
    </recommendedName>
    <alternativeName>
        <fullName evidence="5">UDP-N-acetylglucosamine kinase</fullName>
    </alternativeName>
</protein>
<comment type="caution">
    <text evidence="9">The sequence shown here is derived from an EMBL/GenBank/DDBJ whole genome shotgun (WGS) entry which is preliminary data.</text>
</comment>
<proteinExistence type="inferred from homology"/>
<evidence type="ECO:0000313" key="10">
    <source>
        <dbReference type="Proteomes" id="UP001500326"/>
    </source>
</evidence>
<reference evidence="9 10" key="1">
    <citation type="journal article" date="2019" name="Int. J. Syst. Evol. Microbiol.">
        <title>The Global Catalogue of Microorganisms (GCM) 10K type strain sequencing project: providing services to taxonomists for standard genome sequencing and annotation.</title>
        <authorList>
            <consortium name="The Broad Institute Genomics Platform"/>
            <consortium name="The Broad Institute Genome Sequencing Center for Infectious Disease"/>
            <person name="Wu L."/>
            <person name="Ma J."/>
        </authorList>
    </citation>
    <scope>NUCLEOTIDE SEQUENCE [LARGE SCALE GENOMIC DNA]</scope>
    <source>
        <strain evidence="9 10">JCM 14902</strain>
    </source>
</reference>
<keyword evidence="3" id="KW-0547">Nucleotide-binding</keyword>
<evidence type="ECO:0000256" key="2">
    <source>
        <dbReference type="ARBA" id="ARBA00011963"/>
    </source>
</evidence>
<dbReference type="InterPro" id="IPR027417">
    <property type="entry name" value="P-loop_NTPase"/>
</dbReference>
<gene>
    <name evidence="9" type="ORF">GCM10009777_10520</name>
</gene>
<evidence type="ECO:0000256" key="3">
    <source>
        <dbReference type="ARBA" id="ARBA00022741"/>
    </source>
</evidence>
<evidence type="ECO:0000259" key="8">
    <source>
        <dbReference type="Pfam" id="PF06414"/>
    </source>
</evidence>
<evidence type="ECO:0000256" key="5">
    <source>
        <dbReference type="ARBA" id="ARBA00032897"/>
    </source>
</evidence>
<dbReference type="Gene3D" id="3.40.50.300">
    <property type="entry name" value="P-loop containing nucleotide triphosphate hydrolases"/>
    <property type="match status" value="1"/>
</dbReference>
<accession>A0ABN2S293</accession>
<evidence type="ECO:0000256" key="4">
    <source>
        <dbReference type="ARBA" id="ARBA00022840"/>
    </source>
</evidence>
<comment type="catalytic activity">
    <reaction evidence="6">
        <text>UDP-N-acetyl-alpha-D-glucosamine + ATP = UDP-N-acetyl-alpha-D-glucosamine 3'-phosphate + ADP + H(+)</text>
        <dbReference type="Rhea" id="RHEA:32671"/>
        <dbReference type="ChEBI" id="CHEBI:15378"/>
        <dbReference type="ChEBI" id="CHEBI:30616"/>
        <dbReference type="ChEBI" id="CHEBI:57705"/>
        <dbReference type="ChEBI" id="CHEBI:64353"/>
        <dbReference type="ChEBI" id="CHEBI:456216"/>
        <dbReference type="EC" id="2.7.1.176"/>
    </reaction>
</comment>
<dbReference type="Pfam" id="PF06414">
    <property type="entry name" value="Zeta_toxin"/>
    <property type="match status" value="1"/>
</dbReference>
<feature type="domain" description="Zeta toxin" evidence="8">
    <location>
        <begin position="22"/>
        <end position="206"/>
    </location>
</feature>
<evidence type="ECO:0000256" key="1">
    <source>
        <dbReference type="ARBA" id="ARBA00009104"/>
    </source>
</evidence>
<evidence type="ECO:0000256" key="7">
    <source>
        <dbReference type="SAM" id="MobiDB-lite"/>
    </source>
</evidence>